<evidence type="ECO:0000313" key="11">
    <source>
        <dbReference type="Proteomes" id="UP001321473"/>
    </source>
</evidence>
<evidence type="ECO:0000256" key="5">
    <source>
        <dbReference type="ARBA" id="ARBA00022839"/>
    </source>
</evidence>
<comment type="subcellular location">
    <subcellularLocation>
        <location evidence="1">Nucleus</location>
    </subcellularLocation>
</comment>
<dbReference type="SUPFAM" id="SSF53098">
    <property type="entry name" value="Ribonuclease H-like"/>
    <property type="match status" value="1"/>
</dbReference>
<dbReference type="InterPro" id="IPR013520">
    <property type="entry name" value="Ribonucl_H"/>
</dbReference>
<keyword evidence="3" id="KW-0540">Nuclease</keyword>
<evidence type="ECO:0000313" key="10">
    <source>
        <dbReference type="EMBL" id="KAK8783770.1"/>
    </source>
</evidence>
<keyword evidence="5" id="KW-0269">Exonuclease</keyword>
<comment type="caution">
    <text evidence="10">The sequence shown here is derived from an EMBL/GenBank/DDBJ whole genome shotgun (WGS) entry which is preliminary data.</text>
</comment>
<dbReference type="Gene3D" id="3.30.420.10">
    <property type="entry name" value="Ribonuclease H-like superfamily/Ribonuclease H"/>
    <property type="match status" value="1"/>
</dbReference>
<evidence type="ECO:0000256" key="6">
    <source>
        <dbReference type="ARBA" id="ARBA00023242"/>
    </source>
</evidence>
<keyword evidence="8" id="KW-0732">Signal</keyword>
<dbReference type="GO" id="GO:0004527">
    <property type="term" value="F:exonuclease activity"/>
    <property type="evidence" value="ECO:0007669"/>
    <property type="project" value="UniProtKB-KW"/>
</dbReference>
<dbReference type="CDD" id="cd06145">
    <property type="entry name" value="REX1_like"/>
    <property type="match status" value="1"/>
</dbReference>
<dbReference type="InterPro" id="IPR034922">
    <property type="entry name" value="REX1-like_exo"/>
</dbReference>
<evidence type="ECO:0000256" key="8">
    <source>
        <dbReference type="SAM" id="SignalP"/>
    </source>
</evidence>
<feature type="region of interest" description="Disordered" evidence="7">
    <location>
        <begin position="104"/>
        <end position="127"/>
    </location>
</feature>
<dbReference type="GO" id="GO:0005634">
    <property type="term" value="C:nucleus"/>
    <property type="evidence" value="ECO:0007669"/>
    <property type="project" value="UniProtKB-SubCell"/>
</dbReference>
<keyword evidence="11" id="KW-1185">Reference proteome</keyword>
<dbReference type="FunFam" id="3.30.420.10:FF:000031">
    <property type="entry name" value="RNA exonuclease 1"/>
    <property type="match status" value="1"/>
</dbReference>
<evidence type="ECO:0000259" key="9">
    <source>
        <dbReference type="SMART" id="SM00479"/>
    </source>
</evidence>
<dbReference type="Pfam" id="PF15870">
    <property type="entry name" value="EloA-BP1"/>
    <property type="match status" value="1"/>
</dbReference>
<gene>
    <name evidence="10" type="ORF">V5799_009864</name>
</gene>
<dbReference type="InterPro" id="IPR012337">
    <property type="entry name" value="RNaseH-like_sf"/>
</dbReference>
<proteinExistence type="inferred from homology"/>
<dbReference type="GO" id="GO:0010629">
    <property type="term" value="P:negative regulation of gene expression"/>
    <property type="evidence" value="ECO:0007669"/>
    <property type="project" value="UniProtKB-ARBA"/>
</dbReference>
<keyword evidence="6" id="KW-0539">Nucleus</keyword>
<protein>
    <recommendedName>
        <fullName evidence="9">Exonuclease domain-containing protein</fullName>
    </recommendedName>
</protein>
<dbReference type="PANTHER" id="PTHR12801">
    <property type="entry name" value="RNA EXONUCLEASE REXO1 / RECO3 FAMILY MEMBER-RELATED"/>
    <property type="match status" value="1"/>
</dbReference>
<evidence type="ECO:0000256" key="7">
    <source>
        <dbReference type="SAM" id="MobiDB-lite"/>
    </source>
</evidence>
<keyword evidence="4" id="KW-0378">Hydrolase</keyword>
<name>A0AAQ4F968_AMBAM</name>
<sequence length="445" mass="48965">MIVLSAVIGVLILLVILVASQKKEDAKKEPSETTKEKDTVQKEVRAAPKKKKVQEKKRDLKSQYIHPWLMTTLKGHSGNILDLDFNGNGKYLATSADGRCPQRAAGWQKASAPVRSPTAPRGPPSPLEGSWRLPLCADDLYHQLLRYRLTPQELYRCGYPRPCPDEPGRAVWLQADAASADSSRKTCCRCGSSFVITPGGEYYANDECVYHTGRRGMAEFSCCGATGDEPGCQRSEYHVCAQGARGERDAPARGFVRTRPRHGVAGGVFALDCEMCFTIRGLEVAKVSVVGANGATVYDSYVRPGSPVLDYNTAFSGVTADHLRNVRTTLQDVQAVLLRLFTASTVLVGHGLENDLRGLKILHDTVVDTAVVFPHHRGLPFRRSLRSLVGAYLNREVQQDGVRGHDSVEDARACMELILWKAARDQKLRERRNRGAGGRLLQPSL</sequence>
<dbReference type="EMBL" id="JARKHS020005204">
    <property type="protein sequence ID" value="KAK8783770.1"/>
    <property type="molecule type" value="Genomic_DNA"/>
</dbReference>
<dbReference type="Gene3D" id="2.130.10.10">
    <property type="entry name" value="YVTN repeat-like/Quinoprotein amine dehydrogenase"/>
    <property type="match status" value="1"/>
</dbReference>
<dbReference type="SMART" id="SM00479">
    <property type="entry name" value="EXOIII"/>
    <property type="match status" value="1"/>
</dbReference>
<dbReference type="Proteomes" id="UP001321473">
    <property type="component" value="Unassembled WGS sequence"/>
</dbReference>
<organism evidence="10 11">
    <name type="scientific">Amblyomma americanum</name>
    <name type="common">Lone star tick</name>
    <dbReference type="NCBI Taxonomy" id="6943"/>
    <lineage>
        <taxon>Eukaryota</taxon>
        <taxon>Metazoa</taxon>
        <taxon>Ecdysozoa</taxon>
        <taxon>Arthropoda</taxon>
        <taxon>Chelicerata</taxon>
        <taxon>Arachnida</taxon>
        <taxon>Acari</taxon>
        <taxon>Parasitiformes</taxon>
        <taxon>Ixodida</taxon>
        <taxon>Ixodoidea</taxon>
        <taxon>Ixodidae</taxon>
        <taxon>Amblyomminae</taxon>
        <taxon>Amblyomma</taxon>
    </lineage>
</organism>
<comment type="similarity">
    <text evidence="2">Belongs to the REXO1/REXO3 family.</text>
</comment>
<feature type="domain" description="Exonuclease" evidence="9">
    <location>
        <begin position="267"/>
        <end position="427"/>
    </location>
</feature>
<dbReference type="Pfam" id="PF00929">
    <property type="entry name" value="RNase_T"/>
    <property type="match status" value="1"/>
</dbReference>
<accession>A0AAQ4F968</accession>
<reference evidence="10 11" key="1">
    <citation type="journal article" date="2023" name="Arcadia Sci">
        <title>De novo assembly of a long-read Amblyomma americanum tick genome.</title>
        <authorList>
            <person name="Chou S."/>
            <person name="Poskanzer K.E."/>
            <person name="Rollins M."/>
            <person name="Thuy-Boun P.S."/>
        </authorList>
    </citation>
    <scope>NUCLEOTIDE SEQUENCE [LARGE SCALE GENOMIC DNA]</scope>
    <source>
        <strain evidence="10">F_SG_1</strain>
        <tissue evidence="10">Salivary glands</tissue>
    </source>
</reference>
<dbReference type="InterPro" id="IPR047021">
    <property type="entry name" value="REXO1/3/4-like"/>
</dbReference>
<evidence type="ECO:0000256" key="3">
    <source>
        <dbReference type="ARBA" id="ARBA00022722"/>
    </source>
</evidence>
<dbReference type="InterPro" id="IPR031736">
    <property type="entry name" value="REXO1-like_dom"/>
</dbReference>
<dbReference type="PANTHER" id="PTHR12801:SF115">
    <property type="entry name" value="FI18136P1-RELATED"/>
    <property type="match status" value="1"/>
</dbReference>
<dbReference type="GO" id="GO:0003676">
    <property type="term" value="F:nucleic acid binding"/>
    <property type="evidence" value="ECO:0007669"/>
    <property type="project" value="InterPro"/>
</dbReference>
<feature type="signal peptide" evidence="8">
    <location>
        <begin position="1"/>
        <end position="20"/>
    </location>
</feature>
<feature type="chain" id="PRO_5042826400" description="Exonuclease domain-containing protein" evidence="8">
    <location>
        <begin position="21"/>
        <end position="445"/>
    </location>
</feature>
<evidence type="ECO:0000256" key="1">
    <source>
        <dbReference type="ARBA" id="ARBA00004123"/>
    </source>
</evidence>
<feature type="compositionally biased region" description="Basic and acidic residues" evidence="7">
    <location>
        <begin position="25"/>
        <end position="46"/>
    </location>
</feature>
<dbReference type="InterPro" id="IPR036397">
    <property type="entry name" value="RNaseH_sf"/>
</dbReference>
<feature type="region of interest" description="Disordered" evidence="7">
    <location>
        <begin position="25"/>
        <end position="57"/>
    </location>
</feature>
<dbReference type="AlphaFoldDB" id="A0AAQ4F968"/>
<dbReference type="InterPro" id="IPR015943">
    <property type="entry name" value="WD40/YVTN_repeat-like_dom_sf"/>
</dbReference>
<evidence type="ECO:0000256" key="4">
    <source>
        <dbReference type="ARBA" id="ARBA00022801"/>
    </source>
</evidence>
<evidence type="ECO:0000256" key="2">
    <source>
        <dbReference type="ARBA" id="ARBA00006357"/>
    </source>
</evidence>